<dbReference type="STRING" id="947013.SAMN04488109_2735"/>
<dbReference type="EMBL" id="FQWQ01000001">
    <property type="protein sequence ID" value="SHG98089.1"/>
    <property type="molecule type" value="Genomic_DNA"/>
</dbReference>
<dbReference type="RefSeq" id="WP_073134463.1">
    <property type="nucleotide sequence ID" value="NZ_FQWQ01000001.1"/>
</dbReference>
<evidence type="ECO:0000256" key="1">
    <source>
        <dbReference type="SAM" id="MobiDB-lite"/>
    </source>
</evidence>
<keyword evidence="3" id="KW-1185">Reference proteome</keyword>
<name>A0A1M5P9F7_9BACT</name>
<feature type="compositionally biased region" description="Basic and acidic residues" evidence="1">
    <location>
        <begin position="42"/>
        <end position="52"/>
    </location>
</feature>
<evidence type="ECO:0008006" key="4">
    <source>
        <dbReference type="Google" id="ProtNLM"/>
    </source>
</evidence>
<dbReference type="OrthoDB" id="9932767at2"/>
<sequence length="72" mass="8496">MVFKFLLTVFLVSYVIYKIGGLFFRAGAASQQFRNQQQQQRRHFDANEDVKKDKKTKGNNKAGEYIDYEEIK</sequence>
<proteinExistence type="predicted"/>
<evidence type="ECO:0000313" key="2">
    <source>
        <dbReference type="EMBL" id="SHG98089.1"/>
    </source>
</evidence>
<dbReference type="Proteomes" id="UP000184212">
    <property type="component" value="Unassembled WGS sequence"/>
</dbReference>
<evidence type="ECO:0000313" key="3">
    <source>
        <dbReference type="Proteomes" id="UP000184212"/>
    </source>
</evidence>
<reference evidence="2 3" key="1">
    <citation type="submission" date="2016-11" db="EMBL/GenBank/DDBJ databases">
        <authorList>
            <person name="Jaros S."/>
            <person name="Januszkiewicz K."/>
            <person name="Wedrychowicz H."/>
        </authorList>
    </citation>
    <scope>NUCLEOTIDE SEQUENCE [LARGE SCALE GENOMIC DNA]</scope>
    <source>
        <strain evidence="2 3">DSM 24574</strain>
    </source>
</reference>
<feature type="region of interest" description="Disordered" evidence="1">
    <location>
        <begin position="35"/>
        <end position="61"/>
    </location>
</feature>
<gene>
    <name evidence="2" type="ORF">SAMN04488109_2735</name>
</gene>
<protein>
    <recommendedName>
        <fullName evidence="4">DUF4834 domain-containing protein</fullName>
    </recommendedName>
</protein>
<organism evidence="2 3">
    <name type="scientific">Chryseolinea serpens</name>
    <dbReference type="NCBI Taxonomy" id="947013"/>
    <lineage>
        <taxon>Bacteria</taxon>
        <taxon>Pseudomonadati</taxon>
        <taxon>Bacteroidota</taxon>
        <taxon>Cytophagia</taxon>
        <taxon>Cytophagales</taxon>
        <taxon>Fulvivirgaceae</taxon>
        <taxon>Chryseolinea</taxon>
    </lineage>
</organism>
<accession>A0A1M5P9F7</accession>
<dbReference type="AlphaFoldDB" id="A0A1M5P9F7"/>